<organism evidence="2">
    <name type="scientific">hydrothermal vent metagenome</name>
    <dbReference type="NCBI Taxonomy" id="652676"/>
    <lineage>
        <taxon>unclassified sequences</taxon>
        <taxon>metagenomes</taxon>
        <taxon>ecological metagenomes</taxon>
    </lineage>
</organism>
<sequence>MESLEPDPPDPPHPDIISSIATIIIKFNFIITPLCMMNVNGVV</sequence>
<proteinExistence type="predicted"/>
<reference evidence="2" key="1">
    <citation type="submission" date="2016-10" db="EMBL/GenBank/DDBJ databases">
        <authorList>
            <person name="de Groot N.N."/>
        </authorList>
    </citation>
    <scope>NUCLEOTIDE SEQUENCE</scope>
</reference>
<dbReference type="AlphaFoldDB" id="A0A1W1CKE4"/>
<dbReference type="EMBL" id="FPHK01000099">
    <property type="protein sequence ID" value="SFV66173.1"/>
    <property type="molecule type" value="Genomic_DNA"/>
</dbReference>
<accession>A0A1W1CKE4</accession>
<gene>
    <name evidence="2" type="ORF">MNB_SM-6-823</name>
</gene>
<evidence type="ECO:0000313" key="2">
    <source>
        <dbReference type="EMBL" id="SFV66173.1"/>
    </source>
</evidence>
<keyword evidence="1" id="KW-0812">Transmembrane</keyword>
<keyword evidence="1" id="KW-0472">Membrane</keyword>
<protein>
    <submittedName>
        <fullName evidence="2">Uncharacterized protein</fullName>
    </submittedName>
</protein>
<name>A0A1W1CKE4_9ZZZZ</name>
<feature type="transmembrane region" description="Helical" evidence="1">
    <location>
        <begin position="16"/>
        <end position="39"/>
    </location>
</feature>
<evidence type="ECO:0000256" key="1">
    <source>
        <dbReference type="SAM" id="Phobius"/>
    </source>
</evidence>
<keyword evidence="1" id="KW-1133">Transmembrane helix</keyword>